<protein>
    <submittedName>
        <fullName evidence="1">Uncharacterized protein</fullName>
    </submittedName>
</protein>
<organism evidence="1 2">
    <name type="scientific">Prymnesium parvum</name>
    <name type="common">Toxic golden alga</name>
    <dbReference type="NCBI Taxonomy" id="97485"/>
    <lineage>
        <taxon>Eukaryota</taxon>
        <taxon>Haptista</taxon>
        <taxon>Haptophyta</taxon>
        <taxon>Prymnesiophyceae</taxon>
        <taxon>Prymnesiales</taxon>
        <taxon>Prymnesiaceae</taxon>
        <taxon>Prymnesium</taxon>
    </lineage>
</organism>
<evidence type="ECO:0000313" key="2">
    <source>
        <dbReference type="Proteomes" id="UP001515480"/>
    </source>
</evidence>
<accession>A0AB34JUJ3</accession>
<reference evidence="1 2" key="1">
    <citation type="journal article" date="2024" name="Science">
        <title>Giant polyketide synthase enzymes in the biosynthesis of giant marine polyether toxins.</title>
        <authorList>
            <person name="Fallon T.R."/>
            <person name="Shende V.V."/>
            <person name="Wierzbicki I.H."/>
            <person name="Pendleton A.L."/>
            <person name="Watervoot N.F."/>
            <person name="Auber R.P."/>
            <person name="Gonzalez D.J."/>
            <person name="Wisecaver J.H."/>
            <person name="Moore B.S."/>
        </authorList>
    </citation>
    <scope>NUCLEOTIDE SEQUENCE [LARGE SCALE GENOMIC DNA]</scope>
    <source>
        <strain evidence="1 2">12B1</strain>
    </source>
</reference>
<dbReference type="AlphaFoldDB" id="A0AB34JUJ3"/>
<keyword evidence="2" id="KW-1185">Reference proteome</keyword>
<name>A0AB34JUJ3_PRYPA</name>
<proteinExistence type="predicted"/>
<sequence length="179" mass="18385">MMVKMVTVEMVAEMPAMEVQLPVAMTEQVVATLGKDVMATGKLGWVVGGVVAMAVEAATATVATMVEKVIVAMVAEMPVMEVRLPVALTEQVVAAIAGEGLAKGKQGWVVRGVVSMAVEAATATVATMVEKVNVAMVAEMPAMEVKLPVALMEQVVAAMAGEGMAKGKQGWVVGGVVAM</sequence>
<dbReference type="EMBL" id="JBGBPQ010000005">
    <property type="protein sequence ID" value="KAL1524577.1"/>
    <property type="molecule type" value="Genomic_DNA"/>
</dbReference>
<evidence type="ECO:0000313" key="1">
    <source>
        <dbReference type="EMBL" id="KAL1524577.1"/>
    </source>
</evidence>
<gene>
    <name evidence="1" type="ORF">AB1Y20_019467</name>
</gene>
<dbReference type="Proteomes" id="UP001515480">
    <property type="component" value="Unassembled WGS sequence"/>
</dbReference>
<comment type="caution">
    <text evidence="1">The sequence shown here is derived from an EMBL/GenBank/DDBJ whole genome shotgun (WGS) entry which is preliminary data.</text>
</comment>